<name>A0A843VGH0_COLES</name>
<evidence type="ECO:0000313" key="2">
    <source>
        <dbReference type="Proteomes" id="UP000652761"/>
    </source>
</evidence>
<comment type="caution">
    <text evidence="1">The sequence shown here is derived from an EMBL/GenBank/DDBJ whole genome shotgun (WGS) entry which is preliminary data.</text>
</comment>
<gene>
    <name evidence="1" type="ORF">Taro_025408</name>
</gene>
<reference evidence="1" key="1">
    <citation type="submission" date="2017-07" db="EMBL/GenBank/DDBJ databases">
        <title>Taro Niue Genome Assembly and Annotation.</title>
        <authorList>
            <person name="Atibalentja N."/>
            <person name="Keating K."/>
            <person name="Fields C.J."/>
        </authorList>
    </citation>
    <scope>NUCLEOTIDE SEQUENCE</scope>
    <source>
        <strain evidence="1">Niue_2</strain>
        <tissue evidence="1">Leaf</tissue>
    </source>
</reference>
<organism evidence="1 2">
    <name type="scientific">Colocasia esculenta</name>
    <name type="common">Wild taro</name>
    <name type="synonym">Arum esculentum</name>
    <dbReference type="NCBI Taxonomy" id="4460"/>
    <lineage>
        <taxon>Eukaryota</taxon>
        <taxon>Viridiplantae</taxon>
        <taxon>Streptophyta</taxon>
        <taxon>Embryophyta</taxon>
        <taxon>Tracheophyta</taxon>
        <taxon>Spermatophyta</taxon>
        <taxon>Magnoliopsida</taxon>
        <taxon>Liliopsida</taxon>
        <taxon>Araceae</taxon>
        <taxon>Aroideae</taxon>
        <taxon>Colocasieae</taxon>
        <taxon>Colocasia</taxon>
    </lineage>
</organism>
<dbReference type="Proteomes" id="UP000652761">
    <property type="component" value="Unassembled WGS sequence"/>
</dbReference>
<dbReference type="EMBL" id="NMUH01001485">
    <property type="protein sequence ID" value="MQL92780.1"/>
    <property type="molecule type" value="Genomic_DNA"/>
</dbReference>
<protein>
    <submittedName>
        <fullName evidence="1">Uncharacterized protein</fullName>
    </submittedName>
</protein>
<proteinExistence type="predicted"/>
<evidence type="ECO:0000313" key="1">
    <source>
        <dbReference type="EMBL" id="MQL92780.1"/>
    </source>
</evidence>
<accession>A0A843VGH0</accession>
<sequence length="101" mass="11940">MYIPYVPLYSFLRCRELCCPVDEPRGGVFLHNRREHNTLALHQVFLHNRREQQHKKNKQEFKPLDQALARQDMRLLALRANNPNKTLSQNYTGPLRISITA</sequence>
<keyword evidence="2" id="KW-1185">Reference proteome</keyword>
<dbReference type="AlphaFoldDB" id="A0A843VGH0"/>